<dbReference type="PANTHER" id="PTHR14047:SF11">
    <property type="entry name" value="P ANTIGEN FAMILY MEMBER 4"/>
    <property type="match status" value="1"/>
</dbReference>
<sequence length="219" mass="23266">MVLDSLRICVLNFQSQGVTSLNSLRSMSQLCISQRSESQGLYLEVSVPIFESEVLGVHIQGCEVSELFESVSQGCEFAELFGGLSPKICAPGYEVSKLLDMSSLSCSNVCVPSVETTPQKSRLSDNESINNNTCYLHLPSPKAPKLGGKKSQQKEPPTGNVDIEPGQEKEGGTSVVQGASQEMGLEKTGGEHGNDPDVKGKIPPNLVPAKIPEAGDGQS</sequence>
<dbReference type="PANTHER" id="PTHR14047">
    <property type="entry name" value="P ANTIGEN FAMILY MEMBER 5-RELATED"/>
    <property type="match status" value="1"/>
</dbReference>
<evidence type="ECO:0000313" key="5">
    <source>
        <dbReference type="Proteomes" id="UP000308365"/>
    </source>
</evidence>
<protein>
    <recommendedName>
        <fullName evidence="3">GAGE domain-containing protein</fullName>
    </recommendedName>
</protein>
<feature type="compositionally biased region" description="Basic and acidic residues" evidence="2">
    <location>
        <begin position="184"/>
        <end position="200"/>
    </location>
</feature>
<evidence type="ECO:0000259" key="3">
    <source>
        <dbReference type="SMART" id="SM01379"/>
    </source>
</evidence>
<feature type="region of interest" description="Disordered" evidence="2">
    <location>
        <begin position="140"/>
        <end position="219"/>
    </location>
</feature>
<dbReference type="AlphaFoldDB" id="A0A4U1EDQ9"/>
<accession>A0A4U1EDQ9</accession>
<comment type="caution">
    <text evidence="4">The sequence shown here is derived from an EMBL/GenBank/DDBJ whole genome shotgun (WGS) entry which is preliminary data.</text>
</comment>
<dbReference type="SMART" id="SM01379">
    <property type="entry name" value="GAGE"/>
    <property type="match status" value="1"/>
</dbReference>
<evidence type="ECO:0000256" key="1">
    <source>
        <dbReference type="ARBA" id="ARBA00007043"/>
    </source>
</evidence>
<evidence type="ECO:0000313" key="4">
    <source>
        <dbReference type="EMBL" id="TKC34202.1"/>
    </source>
</evidence>
<dbReference type="InterPro" id="IPR031320">
    <property type="entry name" value="GAGE"/>
</dbReference>
<dbReference type="Pfam" id="PF05831">
    <property type="entry name" value="GAGE"/>
    <property type="match status" value="1"/>
</dbReference>
<dbReference type="EMBL" id="RWIC01002001">
    <property type="protein sequence ID" value="TKC34202.1"/>
    <property type="molecule type" value="Genomic_DNA"/>
</dbReference>
<comment type="similarity">
    <text evidence="1">Belongs to the GAGE family.</text>
</comment>
<dbReference type="Proteomes" id="UP000308365">
    <property type="component" value="Unassembled WGS sequence"/>
</dbReference>
<evidence type="ECO:0000256" key="2">
    <source>
        <dbReference type="SAM" id="MobiDB-lite"/>
    </source>
</evidence>
<reference evidence="5" key="1">
    <citation type="journal article" date="2019" name="IScience">
        <title>Narwhal Genome Reveals Long-Term Low Genetic Diversity despite Current Large Abundance Size.</title>
        <authorList>
            <person name="Westbury M.V."/>
            <person name="Petersen B."/>
            <person name="Garde E."/>
            <person name="Heide-Jorgensen M.P."/>
            <person name="Lorenzen E.D."/>
        </authorList>
    </citation>
    <scope>NUCLEOTIDE SEQUENCE [LARGE SCALE GENOMIC DNA]</scope>
</reference>
<gene>
    <name evidence="4" type="ORF">EI555_015418</name>
</gene>
<feature type="domain" description="GAGE" evidence="3">
    <location>
        <begin position="135"/>
        <end position="219"/>
    </location>
</feature>
<name>A0A4U1EDQ9_MONMO</name>
<proteinExistence type="inferred from homology"/>
<dbReference type="InterPro" id="IPR008625">
    <property type="entry name" value="GAGE_fam"/>
</dbReference>
<organism evidence="4 5">
    <name type="scientific">Monodon monoceros</name>
    <name type="common">Narwhal</name>
    <name type="synonym">Ceratodon monodon</name>
    <dbReference type="NCBI Taxonomy" id="40151"/>
    <lineage>
        <taxon>Eukaryota</taxon>
        <taxon>Metazoa</taxon>
        <taxon>Chordata</taxon>
        <taxon>Craniata</taxon>
        <taxon>Vertebrata</taxon>
        <taxon>Euteleostomi</taxon>
        <taxon>Mammalia</taxon>
        <taxon>Eutheria</taxon>
        <taxon>Laurasiatheria</taxon>
        <taxon>Artiodactyla</taxon>
        <taxon>Whippomorpha</taxon>
        <taxon>Cetacea</taxon>
        <taxon>Odontoceti</taxon>
        <taxon>Monodontidae</taxon>
        <taxon>Monodon</taxon>
    </lineage>
</organism>